<dbReference type="Pfam" id="PF05280">
    <property type="entry name" value="FlhC"/>
    <property type="match status" value="1"/>
</dbReference>
<keyword evidence="11" id="KW-0966">Cell projection</keyword>
<dbReference type="EMBL" id="BAABKI010000018">
    <property type="protein sequence ID" value="GAA5175134.1"/>
    <property type="molecule type" value="Genomic_DNA"/>
</dbReference>
<feature type="binding site" evidence="9">
    <location>
        <position position="160"/>
    </location>
    <ligand>
        <name>Zn(2+)</name>
        <dbReference type="ChEBI" id="CHEBI:29105"/>
    </ligand>
</feature>
<dbReference type="HAMAP" id="MF_01891">
    <property type="entry name" value="FhlC"/>
    <property type="match status" value="1"/>
</dbReference>
<evidence type="ECO:0000256" key="2">
    <source>
        <dbReference type="ARBA" id="ARBA00022723"/>
    </source>
</evidence>
<evidence type="ECO:0000256" key="8">
    <source>
        <dbReference type="ARBA" id="ARBA00023163"/>
    </source>
</evidence>
<comment type="function">
    <text evidence="9">Functions in complex with FlhD as a master transcriptional regulator that regulates transcription of several flagellar and non-flagellar operons by binding to their promoter region. Activates expression of class 2 flagellar genes, including fliA, which is a flagellum-specific sigma factor that turns on the class 3 genes. Also regulates genes whose products function in a variety of physiological pathways.</text>
</comment>
<evidence type="ECO:0000256" key="7">
    <source>
        <dbReference type="ARBA" id="ARBA00023159"/>
    </source>
</evidence>
<evidence type="ECO:0000256" key="10">
    <source>
        <dbReference type="PIRNR" id="PIRNR003159"/>
    </source>
</evidence>
<dbReference type="Proteomes" id="UP001500074">
    <property type="component" value="Unassembled WGS sequence"/>
</dbReference>
<dbReference type="SUPFAM" id="SSF160930">
    <property type="entry name" value="FlhC-like"/>
    <property type="match status" value="1"/>
</dbReference>
<keyword evidence="2 9" id="KW-0479">Metal-binding</keyword>
<feature type="binding site" evidence="9">
    <location>
        <position position="137"/>
    </location>
    <ligand>
        <name>Zn(2+)</name>
        <dbReference type="ChEBI" id="CHEBI:29105"/>
    </ligand>
</feature>
<evidence type="ECO:0000313" key="12">
    <source>
        <dbReference type="Proteomes" id="UP001500074"/>
    </source>
</evidence>
<dbReference type="InterPro" id="IPR007944">
    <property type="entry name" value="FlhC"/>
</dbReference>
<keyword evidence="4 9" id="KW-0862">Zinc</keyword>
<dbReference type="RefSeq" id="WP_051907389.1">
    <property type="nucleotide sequence ID" value="NZ_BAABKI010000018.1"/>
</dbReference>
<keyword evidence="1 9" id="KW-0963">Cytoplasm</keyword>
<comment type="cofactor">
    <cofactor evidence="9">
        <name>Zn(2+)</name>
        <dbReference type="ChEBI" id="CHEBI:29105"/>
    </cofactor>
    <text evidence="9">Binds 1 zinc ion per subunit.</text>
</comment>
<evidence type="ECO:0000256" key="3">
    <source>
        <dbReference type="ARBA" id="ARBA00022795"/>
    </source>
</evidence>
<keyword evidence="3 9" id="KW-1005">Bacterial flagellum biogenesis</keyword>
<evidence type="ECO:0000256" key="5">
    <source>
        <dbReference type="ARBA" id="ARBA00023015"/>
    </source>
</evidence>
<keyword evidence="5 9" id="KW-0805">Transcription regulation</keyword>
<keyword evidence="8 9" id="KW-0804">Transcription</keyword>
<dbReference type="PIRSF" id="PIRSF003159">
    <property type="entry name" value="FlhC"/>
    <property type="match status" value="1"/>
</dbReference>
<accession>A0ABP9RDN7</accession>
<evidence type="ECO:0000256" key="1">
    <source>
        <dbReference type="ARBA" id="ARBA00022490"/>
    </source>
</evidence>
<evidence type="ECO:0000313" key="11">
    <source>
        <dbReference type="EMBL" id="GAA5175134.1"/>
    </source>
</evidence>
<reference evidence="12" key="1">
    <citation type="journal article" date="2019" name="Int. J. Syst. Evol. Microbiol.">
        <title>The Global Catalogue of Microorganisms (GCM) 10K type strain sequencing project: providing services to taxonomists for standard genome sequencing and annotation.</title>
        <authorList>
            <consortium name="The Broad Institute Genomics Platform"/>
            <consortium name="The Broad Institute Genome Sequencing Center for Infectious Disease"/>
            <person name="Wu L."/>
            <person name="Ma J."/>
        </authorList>
    </citation>
    <scope>NUCLEOTIDE SEQUENCE [LARGE SCALE GENOMIC DNA]</scope>
    <source>
        <strain evidence="12">JCM 18472</strain>
    </source>
</reference>
<evidence type="ECO:0000256" key="4">
    <source>
        <dbReference type="ARBA" id="ARBA00022833"/>
    </source>
</evidence>
<feature type="binding site" evidence="9">
    <location>
        <position position="157"/>
    </location>
    <ligand>
        <name>Zn(2+)</name>
        <dbReference type="ChEBI" id="CHEBI:29105"/>
    </ligand>
</feature>
<organism evidence="11 12">
    <name type="scientific">Modicisalibacter zincidurans</name>
    <dbReference type="NCBI Taxonomy" id="1178777"/>
    <lineage>
        <taxon>Bacteria</taxon>
        <taxon>Pseudomonadati</taxon>
        <taxon>Pseudomonadota</taxon>
        <taxon>Gammaproteobacteria</taxon>
        <taxon>Oceanospirillales</taxon>
        <taxon>Halomonadaceae</taxon>
        <taxon>Modicisalibacter</taxon>
    </lineage>
</organism>
<keyword evidence="6 9" id="KW-0238">DNA-binding</keyword>
<keyword evidence="11" id="KW-0282">Flagellum</keyword>
<dbReference type="NCBIfam" id="NF009365">
    <property type="entry name" value="PRK12722.1"/>
    <property type="match status" value="1"/>
</dbReference>
<evidence type="ECO:0000256" key="6">
    <source>
        <dbReference type="ARBA" id="ARBA00023125"/>
    </source>
</evidence>
<evidence type="ECO:0000256" key="9">
    <source>
        <dbReference type="HAMAP-Rule" id="MF_01891"/>
    </source>
</evidence>
<proteinExistence type="inferred from homology"/>
<gene>
    <name evidence="9 11" type="primary">flhC</name>
    <name evidence="11" type="ORF">GCM10023342_17760</name>
</gene>
<keyword evidence="7 9" id="KW-0010">Activator</keyword>
<keyword evidence="12" id="KW-1185">Reference proteome</keyword>
<name>A0ABP9RDN7_9GAMM</name>
<protein>
    <recommendedName>
        <fullName evidence="9 10">Flagellar transcriptional regulator FlhC</fullName>
    </recommendedName>
</protein>
<comment type="caution">
    <text evidence="11">The sequence shown here is derived from an EMBL/GenBank/DDBJ whole genome shotgun (WGS) entry which is preliminary data.</text>
</comment>
<comment type="subcellular location">
    <subcellularLocation>
        <location evidence="9 10">Cytoplasm</location>
    </subcellularLocation>
</comment>
<comment type="similarity">
    <text evidence="9 10">Belongs to the FlhC family.</text>
</comment>
<comment type="subunit">
    <text evidence="9">Heterohexamer composed of two FlhC and four FlhD subunits. Each FlhC binds a FlhD dimer, forming a heterotrimer, and a hexamer assembles by dimerization of two heterotrimers.</text>
</comment>
<sequence length="204" mass="23169">MADKSLVTEMHQVQMAIELIELGARLQVLETETDLSRARLIKLYKEVRGMSPPKGMLPFSTDWFITWLPNIHSSLFYNIYQRLIEDHDCERMGAFVRAFRLYLEQLSLESAEPVLGLTRAWTLVRFFESDLLELCECTSCQASFVVHAHTPAQSFVCGICQPPSRAGKTRKRREAAAHAPARQADQLTITALVELEEAADRRSA</sequence>
<feature type="binding site" evidence="9">
    <location>
        <position position="140"/>
    </location>
    <ligand>
        <name>Zn(2+)</name>
        <dbReference type="ChEBI" id="CHEBI:29105"/>
    </ligand>
</feature>
<keyword evidence="11" id="KW-0969">Cilium</keyword>